<gene>
    <name evidence="3" type="ordered locus">CKO_00689</name>
</gene>
<evidence type="ECO:0000313" key="4">
    <source>
        <dbReference type="Proteomes" id="UP000008148"/>
    </source>
</evidence>
<dbReference type="InterPro" id="IPR036291">
    <property type="entry name" value="NAD(P)-bd_dom_sf"/>
</dbReference>
<accession>A8AED0</accession>
<dbReference type="HOGENOM" id="CLU_010194_2_10_6"/>
<dbReference type="AlphaFoldDB" id="A8AED0"/>
<keyword evidence="2" id="KW-0560">Oxidoreductase</keyword>
<sequence length="278" mass="29815">MLHTPVRTPPFFAQKQIHLKNHLCIKDYKMNHSVPSMNTSLNGKVAAITGAASGIGLECAKTLLAAGAKVVLIDREGEKLKKIVAELGDNAFALQIDLFNTGQVDNLLAGIIELAGGLDIFHANAGAYIGGPVAEGDPDVWDRVLNLNINAAFRCVRAVLPHMIAQKSGDIIFTSSIAGVVPVIWEPIYTASKFAVQAFVHTTRRQVSEHGVRVGAVLPGPVVTALLDDWPQAKMEEALANGSLMQPIEVAESVLFMVTRSKNVTVRDLVILPNSVDL</sequence>
<protein>
    <recommendedName>
        <fullName evidence="5">Ribitol 2-dehydrogenase</fullName>
    </recommendedName>
</protein>
<dbReference type="PRINTS" id="PR00081">
    <property type="entry name" value="GDHRDH"/>
</dbReference>
<dbReference type="GO" id="GO:0016491">
    <property type="term" value="F:oxidoreductase activity"/>
    <property type="evidence" value="ECO:0007669"/>
    <property type="project" value="UniProtKB-KW"/>
</dbReference>
<dbReference type="Gene3D" id="3.40.50.720">
    <property type="entry name" value="NAD(P)-binding Rossmann-like Domain"/>
    <property type="match status" value="1"/>
</dbReference>
<dbReference type="PANTHER" id="PTHR43669">
    <property type="entry name" value="5-KETO-D-GLUCONATE 5-REDUCTASE"/>
    <property type="match status" value="1"/>
</dbReference>
<evidence type="ECO:0008006" key="5">
    <source>
        <dbReference type="Google" id="ProtNLM"/>
    </source>
</evidence>
<dbReference type="Proteomes" id="UP000008148">
    <property type="component" value="Chromosome"/>
</dbReference>
<dbReference type="EMBL" id="CP000822">
    <property type="protein sequence ID" value="ABV11843.1"/>
    <property type="molecule type" value="Genomic_DNA"/>
</dbReference>
<organism evidence="3 4">
    <name type="scientific">Citrobacter koseri (strain ATCC BAA-895 / CDC 4225-83 / SGSC4696)</name>
    <dbReference type="NCBI Taxonomy" id="290338"/>
    <lineage>
        <taxon>Bacteria</taxon>
        <taxon>Pseudomonadati</taxon>
        <taxon>Pseudomonadota</taxon>
        <taxon>Gammaproteobacteria</taxon>
        <taxon>Enterobacterales</taxon>
        <taxon>Enterobacteriaceae</taxon>
        <taxon>Citrobacter</taxon>
    </lineage>
</organism>
<dbReference type="STRING" id="290338.CKO_00689"/>
<proteinExistence type="inferred from homology"/>
<dbReference type="InterPro" id="IPR020904">
    <property type="entry name" value="Sc_DH/Rdtase_CS"/>
</dbReference>
<dbReference type="CDD" id="cd05233">
    <property type="entry name" value="SDR_c"/>
    <property type="match status" value="1"/>
</dbReference>
<dbReference type="SUPFAM" id="SSF51735">
    <property type="entry name" value="NAD(P)-binding Rossmann-fold domains"/>
    <property type="match status" value="1"/>
</dbReference>
<reference evidence="3 4" key="1">
    <citation type="submission" date="2007-08" db="EMBL/GenBank/DDBJ databases">
        <authorList>
            <consortium name="The Citrobacter koseri Genome Sequencing Project"/>
            <person name="McClelland M."/>
            <person name="Sanderson E.K."/>
            <person name="Porwollik S."/>
            <person name="Spieth J."/>
            <person name="Clifton W.S."/>
            <person name="Latreille P."/>
            <person name="Courtney L."/>
            <person name="Wang C."/>
            <person name="Pepin K."/>
            <person name="Bhonagiri V."/>
            <person name="Nash W."/>
            <person name="Johnson M."/>
            <person name="Thiruvilangam P."/>
            <person name="Wilson R."/>
        </authorList>
    </citation>
    <scope>NUCLEOTIDE SEQUENCE [LARGE SCALE GENOMIC DNA]</scope>
    <source>
        <strain evidence="4">ATCC BAA-895 / CDC 4225-83 / SGSC4696</strain>
    </source>
</reference>
<comment type="similarity">
    <text evidence="1">Belongs to the short-chain dehydrogenases/reductases (SDR) family.</text>
</comment>
<evidence type="ECO:0000256" key="2">
    <source>
        <dbReference type="ARBA" id="ARBA00023002"/>
    </source>
</evidence>
<dbReference type="KEGG" id="cko:CKO_00689"/>
<dbReference type="Pfam" id="PF00106">
    <property type="entry name" value="adh_short"/>
    <property type="match status" value="1"/>
</dbReference>
<dbReference type="InterPro" id="IPR002347">
    <property type="entry name" value="SDR_fam"/>
</dbReference>
<dbReference type="PANTHER" id="PTHR43669:SF3">
    <property type="entry name" value="ALCOHOL DEHYDROGENASE, PUTATIVE (AFU_ORTHOLOGUE AFUA_3G03445)-RELATED"/>
    <property type="match status" value="1"/>
</dbReference>
<evidence type="ECO:0000256" key="1">
    <source>
        <dbReference type="ARBA" id="ARBA00006484"/>
    </source>
</evidence>
<dbReference type="FunFam" id="3.40.50.720:FF:000084">
    <property type="entry name" value="Short-chain dehydrogenase reductase"/>
    <property type="match status" value="1"/>
</dbReference>
<evidence type="ECO:0000313" key="3">
    <source>
        <dbReference type="EMBL" id="ABV11843.1"/>
    </source>
</evidence>
<dbReference type="PROSITE" id="PS00061">
    <property type="entry name" value="ADH_SHORT"/>
    <property type="match status" value="1"/>
</dbReference>
<name>A8AED0_CITK8</name>
<keyword evidence="4" id="KW-1185">Reference proteome</keyword>